<sequence>MAHGGDQVNLVSGVEKRRNLGWWSHWCGNTPHLRACGCTSSDVVPRDASAHRMVRNHMCVDEALH</sequence>
<evidence type="ECO:0000313" key="2">
    <source>
        <dbReference type="Proteomes" id="UP001419268"/>
    </source>
</evidence>
<dbReference type="Proteomes" id="UP001419268">
    <property type="component" value="Unassembled WGS sequence"/>
</dbReference>
<organism evidence="1 2">
    <name type="scientific">Stephania cephalantha</name>
    <dbReference type="NCBI Taxonomy" id="152367"/>
    <lineage>
        <taxon>Eukaryota</taxon>
        <taxon>Viridiplantae</taxon>
        <taxon>Streptophyta</taxon>
        <taxon>Embryophyta</taxon>
        <taxon>Tracheophyta</taxon>
        <taxon>Spermatophyta</taxon>
        <taxon>Magnoliopsida</taxon>
        <taxon>Ranunculales</taxon>
        <taxon>Menispermaceae</taxon>
        <taxon>Menispermoideae</taxon>
        <taxon>Cissampelideae</taxon>
        <taxon>Stephania</taxon>
    </lineage>
</organism>
<evidence type="ECO:0000313" key="1">
    <source>
        <dbReference type="EMBL" id="KAK9089487.1"/>
    </source>
</evidence>
<name>A0AAP0HLX9_9MAGN</name>
<gene>
    <name evidence="1" type="ORF">Scep_028569</name>
</gene>
<accession>A0AAP0HLX9</accession>
<proteinExistence type="predicted"/>
<dbReference type="EMBL" id="JBBNAG010000012">
    <property type="protein sequence ID" value="KAK9089487.1"/>
    <property type="molecule type" value="Genomic_DNA"/>
</dbReference>
<protein>
    <submittedName>
        <fullName evidence="1">Uncharacterized protein</fullName>
    </submittedName>
</protein>
<dbReference type="AlphaFoldDB" id="A0AAP0HLX9"/>
<keyword evidence="2" id="KW-1185">Reference proteome</keyword>
<reference evidence="1 2" key="1">
    <citation type="submission" date="2024-01" db="EMBL/GenBank/DDBJ databases">
        <title>Genome assemblies of Stephania.</title>
        <authorList>
            <person name="Yang L."/>
        </authorList>
    </citation>
    <scope>NUCLEOTIDE SEQUENCE [LARGE SCALE GENOMIC DNA]</scope>
    <source>
        <strain evidence="1">JXDWG</strain>
        <tissue evidence="1">Leaf</tissue>
    </source>
</reference>
<comment type="caution">
    <text evidence="1">The sequence shown here is derived from an EMBL/GenBank/DDBJ whole genome shotgun (WGS) entry which is preliminary data.</text>
</comment>